<organism evidence="1 2">
    <name type="scientific">Haloferax volcanii</name>
    <name type="common">Halobacterium volcanii</name>
    <dbReference type="NCBI Taxonomy" id="2246"/>
    <lineage>
        <taxon>Archaea</taxon>
        <taxon>Methanobacteriati</taxon>
        <taxon>Methanobacteriota</taxon>
        <taxon>Stenosarchaea group</taxon>
        <taxon>Halobacteria</taxon>
        <taxon>Halobacteriales</taxon>
        <taxon>Haloferacaceae</taxon>
        <taxon>Haloferax</taxon>
    </lineage>
</organism>
<reference evidence="1 2" key="1">
    <citation type="submission" date="2020-02" db="EMBL/GenBank/DDBJ databases">
        <title>Whole genome sequence of Haloferax alexandrinus pws1.</title>
        <authorList>
            <person name="Verma D.K."/>
            <person name="Gopal K."/>
            <person name="Prasad E.S."/>
        </authorList>
    </citation>
    <scope>NUCLEOTIDE SEQUENCE [LARGE SCALE GENOMIC DNA]</scope>
    <source>
        <strain evidence="2">wsp1</strain>
    </source>
</reference>
<accession>A0A6C0UU50</accession>
<dbReference type="EMBL" id="CP048738">
    <property type="protein sequence ID" value="QIB78083.1"/>
    <property type="molecule type" value="Genomic_DNA"/>
</dbReference>
<dbReference type="KEGG" id="hale:G3A49_08010"/>
<dbReference type="RefSeq" id="WP_163488872.1">
    <property type="nucleotide sequence ID" value="NZ_CP048738.1"/>
</dbReference>
<dbReference type="GeneID" id="44083345"/>
<evidence type="ECO:0008006" key="3">
    <source>
        <dbReference type="Google" id="ProtNLM"/>
    </source>
</evidence>
<sequence>MDQEQIQTNEAANWFFFSGGPGAPRYGDDPTKHAVDHDTEAFVREVLQNANDQGLSNGDPVEVTFRFVTLTGDEKAEFLSGLGWDDGLGERMRAVADTHNGHRYERVVERVNDPDAELRLLVVEDRNTTGLTGRWDGDSNYAALVRDELYSSKQDDTAGGSYGLGKSVLWTFSGASTVVFNSHLAGESQNDSPRFIARSKFPTHQLEKDNTTYQGAGWLCQPIETDDGPRPESIWGERALRLAEQLHVDRPAVSGTSAMVVEFQDPTRDERPDIEDLAQEFVDASVKYFWPAIYRGDLEITVETPNDTIMADVESVPAIRPFVEAYEQRTTDTQTLVNPRDVAGLDIPINLPPRADGTETPDGSVRLSARLASPADDDSYLNNVALFRGAGMVVKYYDQSRVAYGDRNFFGVVAAGEAQREGVPSDSDREIDRFLRFAEPPEHDEWESTENLREQYQRGFRMALDDMFGTMRDGLRHLISKGGNSDSLSDNVLNRFPIHGSGKPRSTTSPVDPVFEIDSSSRFDGDAWIISGRIKLLPDEFGGWSADISLTGVGEDGSRYDDIPIDYLEVEQSGVTVSKDGGSIHLVADESVDELSFSGRSHSDEAADLVHGDVGATQLEILAELETPEED</sequence>
<dbReference type="Proteomes" id="UP000465667">
    <property type="component" value="Chromosome"/>
</dbReference>
<evidence type="ECO:0000313" key="2">
    <source>
        <dbReference type="Proteomes" id="UP000465667"/>
    </source>
</evidence>
<name>A0A6C0UU50_HALVO</name>
<evidence type="ECO:0000313" key="1">
    <source>
        <dbReference type="EMBL" id="QIB78083.1"/>
    </source>
</evidence>
<proteinExistence type="predicted"/>
<protein>
    <recommendedName>
        <fullName evidence="3">ATP-binding protein</fullName>
    </recommendedName>
</protein>
<dbReference type="AlphaFoldDB" id="A0A6C0UU50"/>
<gene>
    <name evidence="1" type="ORF">G3A49_08010</name>
</gene>